<dbReference type="SUPFAM" id="SSF50998">
    <property type="entry name" value="Quinoprotein alcohol dehydrogenase-like"/>
    <property type="match status" value="1"/>
</dbReference>
<gene>
    <name evidence="6" type="ORF">METZ01_LOCUS20924</name>
</gene>
<dbReference type="EMBL" id="UINC01001028">
    <property type="protein sequence ID" value="SUZ68070.1"/>
    <property type="molecule type" value="Genomic_DNA"/>
</dbReference>
<protein>
    <recommendedName>
        <fullName evidence="5">Pyrrolo-quinoline quinone repeat domain-containing protein</fullName>
    </recommendedName>
</protein>
<proteinExistence type="inferred from homology"/>
<evidence type="ECO:0000259" key="5">
    <source>
        <dbReference type="Pfam" id="PF01011"/>
    </source>
</evidence>
<accession>A0A381PMA6</accession>
<dbReference type="PANTHER" id="PTHR32303:SF4">
    <property type="entry name" value="QUINOPROTEIN GLUCOSE DEHYDROGENASE"/>
    <property type="match status" value="1"/>
</dbReference>
<dbReference type="GO" id="GO:0016491">
    <property type="term" value="F:oxidoreductase activity"/>
    <property type="evidence" value="ECO:0007669"/>
    <property type="project" value="UniProtKB-KW"/>
</dbReference>
<reference evidence="6" key="1">
    <citation type="submission" date="2018-05" db="EMBL/GenBank/DDBJ databases">
        <authorList>
            <person name="Lanie J.A."/>
            <person name="Ng W.-L."/>
            <person name="Kazmierczak K.M."/>
            <person name="Andrzejewski T.M."/>
            <person name="Davidsen T.M."/>
            <person name="Wayne K.J."/>
            <person name="Tettelin H."/>
            <person name="Glass J.I."/>
            <person name="Rusch D."/>
            <person name="Podicherti R."/>
            <person name="Tsui H.-C.T."/>
            <person name="Winkler M.E."/>
        </authorList>
    </citation>
    <scope>NUCLEOTIDE SEQUENCE</scope>
</reference>
<dbReference type="Gene3D" id="2.140.10.10">
    <property type="entry name" value="Quinoprotein alcohol dehydrogenase-like superfamily"/>
    <property type="match status" value="2"/>
</dbReference>
<feature type="compositionally biased region" description="Polar residues" evidence="4">
    <location>
        <begin position="380"/>
        <end position="392"/>
    </location>
</feature>
<name>A0A381PMA6_9ZZZZ</name>
<dbReference type="AlphaFoldDB" id="A0A381PMA6"/>
<dbReference type="SMART" id="SM00564">
    <property type="entry name" value="PQQ"/>
    <property type="match status" value="6"/>
</dbReference>
<dbReference type="InterPro" id="IPR011047">
    <property type="entry name" value="Quinoprotein_ADH-like_sf"/>
</dbReference>
<dbReference type="InterPro" id="IPR002372">
    <property type="entry name" value="PQQ_rpt_dom"/>
</dbReference>
<evidence type="ECO:0000256" key="2">
    <source>
        <dbReference type="ARBA" id="ARBA00008156"/>
    </source>
</evidence>
<dbReference type="PANTHER" id="PTHR32303">
    <property type="entry name" value="QUINOPROTEIN ALCOHOL DEHYDROGENASE (CYTOCHROME C)"/>
    <property type="match status" value="1"/>
</dbReference>
<feature type="domain" description="Pyrrolo-quinoline quinone repeat" evidence="5">
    <location>
        <begin position="38"/>
        <end position="641"/>
    </location>
</feature>
<keyword evidence="3" id="KW-0560">Oxidoreductase</keyword>
<comment type="similarity">
    <text evidence="2">Belongs to the bacterial PQQ dehydrogenase family.</text>
</comment>
<evidence type="ECO:0000256" key="1">
    <source>
        <dbReference type="ARBA" id="ARBA00001931"/>
    </source>
</evidence>
<evidence type="ECO:0000313" key="6">
    <source>
        <dbReference type="EMBL" id="SUZ68070.1"/>
    </source>
</evidence>
<evidence type="ECO:0000256" key="3">
    <source>
        <dbReference type="ARBA" id="ARBA00023002"/>
    </source>
</evidence>
<dbReference type="Pfam" id="PF01011">
    <property type="entry name" value="PQQ"/>
    <property type="match status" value="1"/>
</dbReference>
<comment type="cofactor">
    <cofactor evidence="1">
        <name>pyrroloquinoline quinone</name>
        <dbReference type="ChEBI" id="CHEBI:58442"/>
    </cofactor>
</comment>
<organism evidence="6">
    <name type="scientific">marine metagenome</name>
    <dbReference type="NCBI Taxonomy" id="408172"/>
    <lineage>
        <taxon>unclassified sequences</taxon>
        <taxon>metagenomes</taxon>
        <taxon>ecological metagenomes</taxon>
    </lineage>
</organism>
<dbReference type="InterPro" id="IPR018391">
    <property type="entry name" value="PQQ_b-propeller_rpt"/>
</dbReference>
<sequence>MRTRLYAAAGALAMGALAMPGAAAMPAGAQQGATDGQWRTFASGNGSSRYSPLDQITQDNVRDLRIVWTRPSVDQSIVDQAPRSAGRALRAEPLMVNGILYGSNGVGLVEAFDPATGETLWIQEPMDEGPDAYLAGSSTRGVVYWADGADRRILMHRQQYLYALNALTGEAITDFGDGGRVDLTTGLREGARYGWPGAPTVVGDVIVFGQAMTDVVFEKEGFRGDVRAFDVRTGELRWTFHTIPQAGEFGNDTWEDDAWESIGNAPVWALFSADQELGYIYMPVTSSTSDMYGGHRPGDNLFTQSLVAVDAATGERVWHYQLVHHGLWDYDPPAAPILMDLVVDGRPVRAITQITKQAFAYVFDRVTGEPVWPFEERPVPQSQTPGERTSPTQPFPTKPPAFDRQGVTIDDLIDFTPELRAEALEIVERYTLGPLFTPPSIIEDGPNGNLGTIQLPGSQGGGNVQGASFDPETNILYVPSITTPFVAGLVEGDPERTNLRYRQGTREWIGGPRGLPLLKPPYGRITALDMNAGEILWQVANGHGPRNHEAIRHLDLDPLGSPGRPSPLATSTLLFASETGGLAPGGARVPDGMPIEISANYGEPIFRAYDKTDGDVVWEMELPARTSSSPMTYSYEGKQYIVIAVGDRQVPSHYVALSLP</sequence>
<evidence type="ECO:0000256" key="4">
    <source>
        <dbReference type="SAM" id="MobiDB-lite"/>
    </source>
</evidence>
<feature type="region of interest" description="Disordered" evidence="4">
    <location>
        <begin position="373"/>
        <end position="403"/>
    </location>
</feature>